<protein>
    <submittedName>
        <fullName evidence="2">Str. FM013</fullName>
    </submittedName>
</protein>
<name>A0A0G4P644_PENC3</name>
<keyword evidence="1" id="KW-0472">Membrane</keyword>
<gene>
    <name evidence="2" type="ORF">PCAMFM013_S006g000322</name>
</gene>
<evidence type="ECO:0000313" key="2">
    <source>
        <dbReference type="EMBL" id="CRL21782.1"/>
    </source>
</evidence>
<dbReference type="AlphaFoldDB" id="A0A0G4P644"/>
<keyword evidence="3" id="KW-1185">Reference proteome</keyword>
<keyword evidence="1" id="KW-1133">Transmembrane helix</keyword>
<keyword evidence="1" id="KW-0812">Transmembrane</keyword>
<dbReference type="Proteomes" id="UP000053732">
    <property type="component" value="Unassembled WGS sequence"/>
</dbReference>
<evidence type="ECO:0000256" key="1">
    <source>
        <dbReference type="SAM" id="Phobius"/>
    </source>
</evidence>
<evidence type="ECO:0000313" key="3">
    <source>
        <dbReference type="Proteomes" id="UP000053732"/>
    </source>
</evidence>
<reference evidence="2 3" key="1">
    <citation type="journal article" date="2014" name="Nat. Commun.">
        <title>Multiple recent horizontal transfers of a large genomic region in cheese making fungi.</title>
        <authorList>
            <person name="Cheeseman K."/>
            <person name="Ropars J."/>
            <person name="Renault P."/>
            <person name="Dupont J."/>
            <person name="Gouzy J."/>
            <person name="Branca A."/>
            <person name="Abraham A.L."/>
            <person name="Ceppi M."/>
            <person name="Conseiller E."/>
            <person name="Debuchy R."/>
            <person name="Malagnac F."/>
            <person name="Goarin A."/>
            <person name="Silar P."/>
            <person name="Lacoste S."/>
            <person name="Sallet E."/>
            <person name="Bensimon A."/>
            <person name="Giraud T."/>
            <person name="Brygoo Y."/>
        </authorList>
    </citation>
    <scope>NUCLEOTIDE SEQUENCE [LARGE SCALE GENOMIC DNA]</scope>
    <source>
        <strain evidence="3">FM 013</strain>
    </source>
</reference>
<dbReference type="EMBL" id="HG793139">
    <property type="protein sequence ID" value="CRL21782.1"/>
    <property type="molecule type" value="Genomic_DNA"/>
</dbReference>
<organism evidence="2 3">
    <name type="scientific">Penicillium camemberti (strain FM 013)</name>
    <dbReference type="NCBI Taxonomy" id="1429867"/>
    <lineage>
        <taxon>Eukaryota</taxon>
        <taxon>Fungi</taxon>
        <taxon>Dikarya</taxon>
        <taxon>Ascomycota</taxon>
        <taxon>Pezizomycotina</taxon>
        <taxon>Eurotiomycetes</taxon>
        <taxon>Eurotiomycetidae</taxon>
        <taxon>Eurotiales</taxon>
        <taxon>Aspergillaceae</taxon>
        <taxon>Penicillium</taxon>
    </lineage>
</organism>
<accession>A0A0G4P644</accession>
<proteinExistence type="predicted"/>
<sequence>MTRPVPLANRGNDDSVVVTCLSKALSDTYFLAPVPLAHRGNDDFVVMKLLRLAVEKGAVIALKIGGIVLLFLFLRDLFTFFFFW</sequence>
<feature type="transmembrane region" description="Helical" evidence="1">
    <location>
        <begin position="57"/>
        <end position="83"/>
    </location>
</feature>